<dbReference type="Gene3D" id="2.60.40.420">
    <property type="entry name" value="Cupredoxins - blue copper proteins"/>
    <property type="match status" value="3"/>
</dbReference>
<dbReference type="PANTHER" id="PTHR11709">
    <property type="entry name" value="MULTI-COPPER OXIDASE"/>
    <property type="match status" value="1"/>
</dbReference>
<dbReference type="Proteomes" id="UP000283841">
    <property type="component" value="Unassembled WGS sequence"/>
</dbReference>
<dbReference type="PROSITE" id="PS00080">
    <property type="entry name" value="MULTICOPPER_OXIDASE2"/>
    <property type="match status" value="1"/>
</dbReference>
<keyword evidence="4" id="KW-0186">Copper</keyword>
<evidence type="ECO:0000256" key="3">
    <source>
        <dbReference type="ARBA" id="ARBA00023002"/>
    </source>
</evidence>
<feature type="chain" id="PRO_5019009642" evidence="5">
    <location>
        <begin position="25"/>
        <end position="628"/>
    </location>
</feature>
<name>A0A443HRV4_BYSSP</name>
<dbReference type="Pfam" id="PF07732">
    <property type="entry name" value="Cu-oxidase_3"/>
    <property type="match status" value="1"/>
</dbReference>
<feature type="domain" description="Plastocyanin-like" evidence="8">
    <location>
        <begin position="42"/>
        <end position="158"/>
    </location>
</feature>
<keyword evidence="10" id="KW-1185">Reference proteome</keyword>
<dbReference type="InterPro" id="IPR001117">
    <property type="entry name" value="Cu-oxidase_2nd"/>
</dbReference>
<accession>A0A443HRV4</accession>
<keyword evidence="3" id="KW-0560">Oxidoreductase</keyword>
<dbReference type="InterPro" id="IPR011706">
    <property type="entry name" value="Cu-oxidase_C"/>
</dbReference>
<comment type="similarity">
    <text evidence="1">Belongs to the multicopper oxidase family.</text>
</comment>
<feature type="domain" description="Plastocyanin-like" evidence="7">
    <location>
        <begin position="552"/>
        <end position="587"/>
    </location>
</feature>
<evidence type="ECO:0000313" key="9">
    <source>
        <dbReference type="EMBL" id="RWQ94535.1"/>
    </source>
</evidence>
<keyword evidence="5" id="KW-0732">Signal</keyword>
<evidence type="ECO:0000256" key="1">
    <source>
        <dbReference type="ARBA" id="ARBA00010609"/>
    </source>
</evidence>
<feature type="domain" description="Plastocyanin-like" evidence="6">
    <location>
        <begin position="169"/>
        <end position="341"/>
    </location>
</feature>
<dbReference type="PROSITE" id="PS00079">
    <property type="entry name" value="MULTICOPPER_OXIDASE1"/>
    <property type="match status" value="1"/>
</dbReference>
<dbReference type="InterPro" id="IPR033138">
    <property type="entry name" value="Cu_oxidase_CS"/>
</dbReference>
<dbReference type="InterPro" id="IPR008972">
    <property type="entry name" value="Cupredoxin"/>
</dbReference>
<dbReference type="InterPro" id="IPR011707">
    <property type="entry name" value="Cu-oxidase-like_N"/>
</dbReference>
<organism evidence="9 10">
    <name type="scientific">Byssochlamys spectabilis</name>
    <name type="common">Paecilomyces variotii</name>
    <dbReference type="NCBI Taxonomy" id="264951"/>
    <lineage>
        <taxon>Eukaryota</taxon>
        <taxon>Fungi</taxon>
        <taxon>Dikarya</taxon>
        <taxon>Ascomycota</taxon>
        <taxon>Pezizomycotina</taxon>
        <taxon>Eurotiomycetes</taxon>
        <taxon>Eurotiomycetidae</taxon>
        <taxon>Eurotiales</taxon>
        <taxon>Thermoascaceae</taxon>
        <taxon>Paecilomyces</taxon>
    </lineage>
</organism>
<dbReference type="STRING" id="264951.A0A443HRV4"/>
<dbReference type="PANTHER" id="PTHR11709:SF394">
    <property type="entry name" value="FI03373P-RELATED"/>
    <property type="match status" value="1"/>
</dbReference>
<evidence type="ECO:0000256" key="2">
    <source>
        <dbReference type="ARBA" id="ARBA00022723"/>
    </source>
</evidence>
<evidence type="ECO:0000259" key="8">
    <source>
        <dbReference type="Pfam" id="PF07732"/>
    </source>
</evidence>
<dbReference type="EMBL" id="RCNU01000007">
    <property type="protein sequence ID" value="RWQ94535.1"/>
    <property type="molecule type" value="Genomic_DNA"/>
</dbReference>
<dbReference type="Pfam" id="PF07731">
    <property type="entry name" value="Cu-oxidase_2"/>
    <property type="match status" value="2"/>
</dbReference>
<reference evidence="9 10" key="1">
    <citation type="journal article" date="2018" name="Front. Microbiol.">
        <title>Genomic and genetic insights into a cosmopolitan fungus, Paecilomyces variotii (Eurotiales).</title>
        <authorList>
            <person name="Urquhart A.S."/>
            <person name="Mondo S.J."/>
            <person name="Makela M.R."/>
            <person name="Hane J.K."/>
            <person name="Wiebenga A."/>
            <person name="He G."/>
            <person name="Mihaltcheva S."/>
            <person name="Pangilinan J."/>
            <person name="Lipzen A."/>
            <person name="Barry K."/>
            <person name="de Vries R.P."/>
            <person name="Grigoriev I.V."/>
            <person name="Idnurm A."/>
        </authorList>
    </citation>
    <scope>NUCLEOTIDE SEQUENCE [LARGE SCALE GENOMIC DNA]</scope>
    <source>
        <strain evidence="9 10">CBS 101075</strain>
    </source>
</reference>
<evidence type="ECO:0000256" key="5">
    <source>
        <dbReference type="SAM" id="SignalP"/>
    </source>
</evidence>
<sequence>MSRMLSLIHLVLFYILATLSGVHSLRQVVHDESFQPDFILRVSSKEAPIACRTRLTAVVNGTTPGPAIYMQENRTTWVRVYNDFESSNLTMHWHGLAQSVSPFSDGTPQASQWPIKAGHFFDYEIRPQIGEAGTYFYHSHVDFQAVSVAGPLIVEEQSQEPPYAYDGEKTLFLTEFFNKTDKMILDGLTKPAAQYISSGDAETILVNGNSYLSLDANQSQTKKPWSTPDLSIQSICGPEVIEVEPDKIYRIRSVGAMAQSLVSFAFEDHQNLSVIAADARYTKPVDTDHIQVGSGQRFDFLLRTKSESELQRLGKSMFWVQFETRFRPINTTSYAVLSYKTNLTLNHTIPSSPPAQTPLTLSNDVQSWLEYTLEPLQPNDFPTADQVTRQVILVSESLVARSGQFQTINNHTWTEHDEHLGGTPVNDTSPSVGVPYLVNIYRKGQKAIPDYETAVQRFGGWDPRLNVYPAEVGEIIDIILVLKPNPSTGDIDPHPWHIHGGHAYDLGSGPGTYNATANEERVKGYNPVLRDTTWLYKYTTADNIYGPQKYVSQGWRAWRLRVNDPGVWMIHCHILEHMINGMQSVWVMGNATEITRGTTPDLVSGYLTYGGNAYGNETYDPLVNHYFD</sequence>
<evidence type="ECO:0000259" key="7">
    <source>
        <dbReference type="Pfam" id="PF07731"/>
    </source>
</evidence>
<dbReference type="Pfam" id="PF00394">
    <property type="entry name" value="Cu-oxidase"/>
    <property type="match status" value="1"/>
</dbReference>
<dbReference type="SUPFAM" id="SSF49503">
    <property type="entry name" value="Cupredoxins"/>
    <property type="match status" value="3"/>
</dbReference>
<dbReference type="GeneID" id="39601598"/>
<evidence type="ECO:0000259" key="6">
    <source>
        <dbReference type="Pfam" id="PF00394"/>
    </source>
</evidence>
<evidence type="ECO:0000256" key="4">
    <source>
        <dbReference type="ARBA" id="ARBA00023008"/>
    </source>
</evidence>
<dbReference type="NCBIfam" id="TIGR03390">
    <property type="entry name" value="ascorbOXfungal"/>
    <property type="match status" value="1"/>
</dbReference>
<dbReference type="GO" id="GO:0005507">
    <property type="term" value="F:copper ion binding"/>
    <property type="evidence" value="ECO:0007669"/>
    <property type="project" value="InterPro"/>
</dbReference>
<proteinExistence type="inferred from homology"/>
<dbReference type="VEuPathDB" id="FungiDB:C8Q69DRAFT_499292"/>
<dbReference type="InterPro" id="IPR002355">
    <property type="entry name" value="Cu_oxidase_Cu_BS"/>
</dbReference>
<dbReference type="RefSeq" id="XP_028484180.1">
    <property type="nucleotide sequence ID" value="XM_028632321.1"/>
</dbReference>
<dbReference type="AlphaFoldDB" id="A0A443HRV4"/>
<protein>
    <submittedName>
        <fullName evidence="9">Putative multi-copper oxidase</fullName>
    </submittedName>
</protein>
<dbReference type="InterPro" id="IPR045087">
    <property type="entry name" value="Cu-oxidase_fam"/>
</dbReference>
<comment type="caution">
    <text evidence="9">The sequence shown here is derived from an EMBL/GenBank/DDBJ whole genome shotgun (WGS) entry which is preliminary data.</text>
</comment>
<gene>
    <name evidence="9" type="ORF">C8Q69DRAFT_499292</name>
</gene>
<keyword evidence="2" id="KW-0479">Metal-binding</keyword>
<feature type="domain" description="Plastocyanin-like" evidence="7">
    <location>
        <begin position="461"/>
        <end position="539"/>
    </location>
</feature>
<dbReference type="InterPro" id="IPR017762">
    <property type="entry name" value="Multicopper_oxidase_fun"/>
</dbReference>
<evidence type="ECO:0000313" key="10">
    <source>
        <dbReference type="Proteomes" id="UP000283841"/>
    </source>
</evidence>
<dbReference type="GO" id="GO:0016491">
    <property type="term" value="F:oxidoreductase activity"/>
    <property type="evidence" value="ECO:0007669"/>
    <property type="project" value="UniProtKB-KW"/>
</dbReference>
<feature type="signal peptide" evidence="5">
    <location>
        <begin position="1"/>
        <end position="24"/>
    </location>
</feature>